<evidence type="ECO:0000313" key="8">
    <source>
        <dbReference type="Proteomes" id="UP000466442"/>
    </source>
</evidence>
<dbReference type="CDD" id="cd12309">
    <property type="entry name" value="RRM2_Spen"/>
    <property type="match status" value="1"/>
</dbReference>
<reference evidence="7" key="1">
    <citation type="journal article" date="2021" name="Mol. Ecol. Resour.">
        <title>Apolygus lucorum genome provides insights into omnivorousness and mesophyll feeding.</title>
        <authorList>
            <person name="Liu Y."/>
            <person name="Liu H."/>
            <person name="Wang H."/>
            <person name="Huang T."/>
            <person name="Liu B."/>
            <person name="Yang B."/>
            <person name="Yin L."/>
            <person name="Li B."/>
            <person name="Zhang Y."/>
            <person name="Zhang S."/>
            <person name="Jiang F."/>
            <person name="Zhang X."/>
            <person name="Ren Y."/>
            <person name="Wang B."/>
            <person name="Wang S."/>
            <person name="Lu Y."/>
            <person name="Wu K."/>
            <person name="Fan W."/>
            <person name="Wang G."/>
        </authorList>
    </citation>
    <scope>NUCLEOTIDE SEQUENCE</scope>
    <source>
        <strain evidence="7">12Hb</strain>
    </source>
</reference>
<dbReference type="FunFam" id="3.30.70.330:FF:000565">
    <property type="entry name" value="RNA-binding protein 15B"/>
    <property type="match status" value="1"/>
</dbReference>
<name>A0A6A4JHX0_APOLU</name>
<evidence type="ECO:0000313" key="7">
    <source>
        <dbReference type="EMBL" id="KAF6203420.1"/>
    </source>
</evidence>
<dbReference type="FunFam" id="3.30.70.330:FF:000454">
    <property type="entry name" value="RNA-binding protein 15B"/>
    <property type="match status" value="1"/>
</dbReference>
<dbReference type="CDD" id="cd21544">
    <property type="entry name" value="SPOC_RBM15-like"/>
    <property type="match status" value="1"/>
</dbReference>
<sequence length="772" mass="88211">MSMREKDRYAMKRRSSSRDSPPMRTKRSRSSIGRYDSADEMRSPDRLRRRSRVRSPSPRARYPSPGAHRGEYRSRELERSYPSFKVLCVSALHPKASDEVIKDTLYREYKKFGDLSIRISHDLDERVAYVCFRSSEDARDAKRSKPRIILFDKVALVEPVYESRTSEYRPRSRPRSRSLSPEERYYRSPEPRARPEYDRLYGPPPVLPYRDHRYDVPPLHHDFMARGPPIHHMPPHMPPVPPHHYGPPRHMMHSFRPPPPHMDAHAKQENKKDKFPNYLHHVPPEEDPLATRTLFAGNLEVNISDEELRRIFGRYGVVEDIDIKRPLPGTGNAYAFVRYQNLDMAHRSKVELSGQYIGKFQCKIGYGKATPTTRIWVGGLGTWTSLSQLEREFDRFGAIKKIDYIKGDTQAYILYDSIDAATAAVKEMRGFPLGGPEHKLRCDFADVNPVPPMKPKPLPGEDIGSEYRPRDAYPYPDPHYEWAESEYYRNFRGGGGARGGWEGPRRGGRGGFRGYPDEEWRRSEEYERYKRSPVDGSPHRSEDSDELNTIRTLADLAKRSTTIWNGALILKNSLFPATCHLTDGDPDIIDCLMQGEESKNLLRITQRLRLDQPKLDDVSKRIAASSSHAVFLGLTGINPTSTDASVQTRPLRNLVSYLKQKEAAGVISLVNKDTEITGVLYAFPPCSFSASLLKRAARGLSAEALKEDHLVIVVVRGGIFEVKRTSKRHRNKLGTSAKRRLLSEAYWAPGTSLFCDDTLNNVVLPLITFHSS</sequence>
<proteinExistence type="inferred from homology"/>
<dbReference type="FunFam" id="2.40.290.10:FF:000007">
    <property type="entry name" value="RNA-binding protein 15B"/>
    <property type="match status" value="1"/>
</dbReference>
<evidence type="ECO:0000256" key="6">
    <source>
        <dbReference type="SAM" id="MobiDB-lite"/>
    </source>
</evidence>
<dbReference type="InterPro" id="IPR010912">
    <property type="entry name" value="SPOC_met"/>
</dbReference>
<feature type="compositionally biased region" description="Low complexity" evidence="6">
    <location>
        <begin position="54"/>
        <end position="65"/>
    </location>
</feature>
<dbReference type="AlphaFoldDB" id="A0A6A4JHX0"/>
<comment type="subcellular location">
    <subcellularLocation>
        <location evidence="1">Nucleus</location>
    </subcellularLocation>
</comment>
<dbReference type="GO" id="GO:0003723">
    <property type="term" value="F:RNA binding"/>
    <property type="evidence" value="ECO:0007669"/>
    <property type="project" value="UniProtKB-UniRule"/>
</dbReference>
<keyword evidence="3" id="KW-0597">Phosphoprotein</keyword>
<protein>
    <recommendedName>
        <fullName evidence="9">RNA-binding protein spenito</fullName>
    </recommendedName>
</protein>
<evidence type="ECO:0000256" key="5">
    <source>
        <dbReference type="ARBA" id="ARBA00023242"/>
    </source>
</evidence>
<feature type="region of interest" description="Disordered" evidence="6">
    <location>
        <begin position="162"/>
        <end position="199"/>
    </location>
</feature>
<dbReference type="InterPro" id="IPR016194">
    <property type="entry name" value="SPOC-like_C_dom_sf"/>
</dbReference>
<dbReference type="InterPro" id="IPR012921">
    <property type="entry name" value="SPOC_C"/>
</dbReference>
<dbReference type="Gene3D" id="3.30.70.330">
    <property type="match status" value="3"/>
</dbReference>
<evidence type="ECO:0008006" key="9">
    <source>
        <dbReference type="Google" id="ProtNLM"/>
    </source>
</evidence>
<dbReference type="Pfam" id="PF00076">
    <property type="entry name" value="RRM_1"/>
    <property type="match status" value="2"/>
</dbReference>
<dbReference type="EMBL" id="WIXP02000011">
    <property type="protein sequence ID" value="KAF6203420.1"/>
    <property type="molecule type" value="Genomic_DNA"/>
</dbReference>
<feature type="region of interest" description="Disordered" evidence="6">
    <location>
        <begin position="523"/>
        <end position="546"/>
    </location>
</feature>
<feature type="compositionally biased region" description="Basic and acidic residues" evidence="6">
    <location>
        <begin position="180"/>
        <end position="199"/>
    </location>
</feature>
<dbReference type="InterPro" id="IPR012677">
    <property type="entry name" value="Nucleotide-bd_a/b_plait_sf"/>
</dbReference>
<dbReference type="PROSITE" id="PS50102">
    <property type="entry name" value="RRM"/>
    <property type="match status" value="2"/>
</dbReference>
<feature type="region of interest" description="Disordered" evidence="6">
    <location>
        <begin position="1"/>
        <end position="75"/>
    </location>
</feature>
<dbReference type="Gene3D" id="2.40.290.10">
    <property type="match status" value="1"/>
</dbReference>
<evidence type="ECO:0000256" key="1">
    <source>
        <dbReference type="ARBA" id="ARBA00004123"/>
    </source>
</evidence>
<dbReference type="SMART" id="SM00360">
    <property type="entry name" value="RRM"/>
    <property type="match status" value="3"/>
</dbReference>
<keyword evidence="8" id="KW-1185">Reference proteome</keyword>
<evidence type="ECO:0000256" key="4">
    <source>
        <dbReference type="ARBA" id="ARBA00022884"/>
    </source>
</evidence>
<accession>A0A6A4JHX0</accession>
<dbReference type="InterPro" id="IPR000504">
    <property type="entry name" value="RRM_dom"/>
</dbReference>
<feature type="compositionally biased region" description="Basic and acidic residues" evidence="6">
    <location>
        <begin position="523"/>
        <end position="542"/>
    </location>
</feature>
<dbReference type="Proteomes" id="UP000466442">
    <property type="component" value="Unassembled WGS sequence"/>
</dbReference>
<dbReference type="Pfam" id="PF07744">
    <property type="entry name" value="SPOC"/>
    <property type="match status" value="1"/>
</dbReference>
<dbReference type="PANTHER" id="PTHR23189">
    <property type="entry name" value="RNA RECOGNITION MOTIF-CONTAINING"/>
    <property type="match status" value="1"/>
</dbReference>
<feature type="compositionally biased region" description="Basic and acidic residues" evidence="6">
    <location>
        <begin position="1"/>
        <end position="10"/>
    </location>
</feature>
<evidence type="ECO:0000256" key="3">
    <source>
        <dbReference type="ARBA" id="ARBA00022553"/>
    </source>
</evidence>
<keyword evidence="5" id="KW-0539">Nucleus</keyword>
<gene>
    <name evidence="7" type="ORF">GE061_003839</name>
</gene>
<dbReference type="GO" id="GO:0005634">
    <property type="term" value="C:nucleus"/>
    <property type="evidence" value="ECO:0007669"/>
    <property type="project" value="UniProtKB-SubCell"/>
</dbReference>
<dbReference type="SUPFAM" id="SSF100939">
    <property type="entry name" value="SPOC domain-like"/>
    <property type="match status" value="1"/>
</dbReference>
<feature type="compositionally biased region" description="Basic and acidic residues" evidence="6">
    <location>
        <begin position="36"/>
        <end position="46"/>
    </location>
</feature>
<comment type="similarity">
    <text evidence="2">Belongs to the RRM Spen family.</text>
</comment>
<keyword evidence="4" id="KW-0694">RNA-binding</keyword>
<evidence type="ECO:0000256" key="2">
    <source>
        <dbReference type="ARBA" id="ARBA00005387"/>
    </source>
</evidence>
<dbReference type="InterPro" id="IPR035979">
    <property type="entry name" value="RBD_domain_sf"/>
</dbReference>
<dbReference type="CDD" id="cd12308">
    <property type="entry name" value="RRM1_Spen"/>
    <property type="match status" value="1"/>
</dbReference>
<dbReference type="PROSITE" id="PS50917">
    <property type="entry name" value="SPOC"/>
    <property type="match status" value="1"/>
</dbReference>
<organism evidence="7 8">
    <name type="scientific">Apolygus lucorum</name>
    <name type="common">Small green plant bug</name>
    <name type="synonym">Lygocoris lucorum</name>
    <dbReference type="NCBI Taxonomy" id="248454"/>
    <lineage>
        <taxon>Eukaryota</taxon>
        <taxon>Metazoa</taxon>
        <taxon>Ecdysozoa</taxon>
        <taxon>Arthropoda</taxon>
        <taxon>Hexapoda</taxon>
        <taxon>Insecta</taxon>
        <taxon>Pterygota</taxon>
        <taxon>Neoptera</taxon>
        <taxon>Paraneoptera</taxon>
        <taxon>Hemiptera</taxon>
        <taxon>Heteroptera</taxon>
        <taxon>Panheteroptera</taxon>
        <taxon>Cimicomorpha</taxon>
        <taxon>Miridae</taxon>
        <taxon>Mirini</taxon>
        <taxon>Apolygus</taxon>
    </lineage>
</organism>
<dbReference type="SUPFAM" id="SSF54928">
    <property type="entry name" value="RNA-binding domain, RBD"/>
    <property type="match status" value="2"/>
</dbReference>
<dbReference type="OrthoDB" id="10050565at2759"/>
<comment type="caution">
    <text evidence="7">The sequence shown here is derived from an EMBL/GenBank/DDBJ whole genome shotgun (WGS) entry which is preliminary data.</text>
</comment>
<dbReference type="CDD" id="cd12310">
    <property type="entry name" value="RRM3_Spen"/>
    <property type="match status" value="1"/>
</dbReference>